<dbReference type="PANTHER" id="PTHR43790">
    <property type="entry name" value="CARBOHYDRATE TRANSPORT ATP-BINDING PROTEIN MG119-RELATED"/>
    <property type="match status" value="1"/>
</dbReference>
<dbReference type="Proteomes" id="UP000247978">
    <property type="component" value="Unassembled WGS sequence"/>
</dbReference>
<proteinExistence type="predicted"/>
<keyword evidence="8 12" id="KW-0067">ATP-binding</keyword>
<evidence type="ECO:0000256" key="4">
    <source>
        <dbReference type="ARBA" id="ARBA00022475"/>
    </source>
</evidence>
<evidence type="ECO:0000256" key="8">
    <source>
        <dbReference type="ARBA" id="ARBA00022840"/>
    </source>
</evidence>
<dbReference type="SUPFAM" id="SSF52540">
    <property type="entry name" value="P-loop containing nucleoside triphosphate hydrolases"/>
    <property type="match status" value="2"/>
</dbReference>
<evidence type="ECO:0000256" key="10">
    <source>
        <dbReference type="ARBA" id="ARBA00023136"/>
    </source>
</evidence>
<evidence type="ECO:0000256" key="9">
    <source>
        <dbReference type="ARBA" id="ARBA00022967"/>
    </source>
</evidence>
<name>A0A2V3W7Z5_9BACI</name>
<keyword evidence="13" id="KW-1185">Reference proteome</keyword>
<dbReference type="GO" id="GO:0005886">
    <property type="term" value="C:plasma membrane"/>
    <property type="evidence" value="ECO:0007669"/>
    <property type="project" value="UniProtKB-SubCell"/>
</dbReference>
<keyword evidence="4" id="KW-1003">Cell membrane</keyword>
<keyword evidence="7" id="KW-0547">Nucleotide-binding</keyword>
<evidence type="ECO:0000256" key="1">
    <source>
        <dbReference type="ARBA" id="ARBA00004202"/>
    </source>
</evidence>
<dbReference type="CDD" id="cd03216">
    <property type="entry name" value="ABC_Carb_Monos_I"/>
    <property type="match status" value="1"/>
</dbReference>
<dbReference type="SMART" id="SM00382">
    <property type="entry name" value="AAA"/>
    <property type="match status" value="2"/>
</dbReference>
<dbReference type="CDD" id="cd03215">
    <property type="entry name" value="ABC_Carb_Monos_II"/>
    <property type="match status" value="1"/>
</dbReference>
<dbReference type="InterPro" id="IPR003593">
    <property type="entry name" value="AAA+_ATPase"/>
</dbReference>
<dbReference type="InterPro" id="IPR003439">
    <property type="entry name" value="ABC_transporter-like_ATP-bd"/>
</dbReference>
<dbReference type="OrthoDB" id="9771863at2"/>
<keyword evidence="5" id="KW-0762">Sugar transport</keyword>
<sequence length="494" mass="55061">MELEMSGIHKSFGAVQVLKNAQIKVGKKEIHALMGENGAGKSTLMKILTGVYSKDAGTIKINGELQEFQSIKDSEQKKIAFIHQELNLLNEMSIVDNMFLGKEMKKKFGILHQKQMTKLVKEKLQLLGLDVSPKTLIKNIAVGERQLVEIAKALLMDAELIIMDEPTAALTDKEIDLLFQIIRDLRDKGVSFIYISHRMEEIFELCDEITVMRDGSFISQKSTKDTSFNEIVKMMVGYDLDDRFPRVEVDPGETIMSVRGLTKEGKFEDIHFDLKKGEVLGFSGLMGSGRTDVMHAIFGSVPFDSGTISVDGKEVKIDSPIKAKNLGIGLITEDRKHEGLILDFSVADNMVLPSIKNFTHKKLVQPKKIASSVAEYIQKLNVRTPNQTIETKKLSGGNQQKIVIAKWLLTNPKILILDEPTRGVDVGAKKEIYGIINRLKEAGVAIIVVSSELPEVLGICDRIVVMHEKRIKKIIPREEATQEIVMEYATGGGE</sequence>
<dbReference type="GO" id="GO:0015749">
    <property type="term" value="P:monosaccharide transmembrane transport"/>
    <property type="evidence" value="ECO:0007669"/>
    <property type="project" value="UniProtKB-ARBA"/>
</dbReference>
<dbReference type="Pfam" id="PF00005">
    <property type="entry name" value="ABC_tran"/>
    <property type="match status" value="2"/>
</dbReference>
<evidence type="ECO:0000256" key="2">
    <source>
        <dbReference type="ARBA" id="ARBA00004533"/>
    </source>
</evidence>
<dbReference type="PROSITE" id="PS00211">
    <property type="entry name" value="ABC_TRANSPORTER_1"/>
    <property type="match status" value="2"/>
</dbReference>
<dbReference type="PANTHER" id="PTHR43790:SF3">
    <property type="entry name" value="D-ALLOSE IMPORT ATP-BINDING PROTEIN ALSA-RELATED"/>
    <property type="match status" value="1"/>
</dbReference>
<evidence type="ECO:0000256" key="6">
    <source>
        <dbReference type="ARBA" id="ARBA00022737"/>
    </source>
</evidence>
<dbReference type="EMBL" id="QJJQ01000001">
    <property type="protein sequence ID" value="PXW90242.1"/>
    <property type="molecule type" value="Genomic_DNA"/>
</dbReference>
<protein>
    <submittedName>
        <fullName evidence="12">Ribose ABC transporter ATP-binding protein</fullName>
    </submittedName>
</protein>
<comment type="subcellular location">
    <subcellularLocation>
        <location evidence="2">Cell inner membrane</location>
    </subcellularLocation>
    <subcellularLocation>
        <location evidence="1">Cell membrane</location>
        <topology evidence="1">Peripheral membrane protein</topology>
    </subcellularLocation>
</comment>
<dbReference type="InterPro" id="IPR050107">
    <property type="entry name" value="ABC_carbohydrate_import_ATPase"/>
</dbReference>
<accession>A0A2V3W7Z5</accession>
<evidence type="ECO:0000256" key="3">
    <source>
        <dbReference type="ARBA" id="ARBA00022448"/>
    </source>
</evidence>
<organism evidence="12 13">
    <name type="scientific">Pseudogracilibacillus auburnensis</name>
    <dbReference type="NCBI Taxonomy" id="1494959"/>
    <lineage>
        <taxon>Bacteria</taxon>
        <taxon>Bacillati</taxon>
        <taxon>Bacillota</taxon>
        <taxon>Bacilli</taxon>
        <taxon>Bacillales</taxon>
        <taxon>Bacillaceae</taxon>
        <taxon>Pseudogracilibacillus</taxon>
    </lineage>
</organism>
<feature type="domain" description="ABC transporter" evidence="11">
    <location>
        <begin position="3"/>
        <end position="239"/>
    </location>
</feature>
<dbReference type="GO" id="GO:0016887">
    <property type="term" value="F:ATP hydrolysis activity"/>
    <property type="evidence" value="ECO:0007669"/>
    <property type="project" value="InterPro"/>
</dbReference>
<evidence type="ECO:0000313" key="12">
    <source>
        <dbReference type="EMBL" id="PXW90242.1"/>
    </source>
</evidence>
<comment type="caution">
    <text evidence="12">The sequence shown here is derived from an EMBL/GenBank/DDBJ whole genome shotgun (WGS) entry which is preliminary data.</text>
</comment>
<reference evidence="12 13" key="1">
    <citation type="submission" date="2018-05" db="EMBL/GenBank/DDBJ databases">
        <title>Genomic Encyclopedia of Type Strains, Phase IV (KMG-IV): sequencing the most valuable type-strain genomes for metagenomic binning, comparative biology and taxonomic classification.</title>
        <authorList>
            <person name="Goeker M."/>
        </authorList>
    </citation>
    <scope>NUCLEOTIDE SEQUENCE [LARGE SCALE GENOMIC DNA]</scope>
    <source>
        <strain evidence="12 13">DSM 28556</strain>
    </source>
</reference>
<dbReference type="AlphaFoldDB" id="A0A2V3W7Z5"/>
<feature type="domain" description="ABC transporter" evidence="11">
    <location>
        <begin position="249"/>
        <end position="493"/>
    </location>
</feature>
<dbReference type="PROSITE" id="PS50893">
    <property type="entry name" value="ABC_TRANSPORTER_2"/>
    <property type="match status" value="2"/>
</dbReference>
<dbReference type="Gene3D" id="3.40.50.300">
    <property type="entry name" value="P-loop containing nucleotide triphosphate hydrolases"/>
    <property type="match status" value="2"/>
</dbReference>
<dbReference type="InterPro" id="IPR017871">
    <property type="entry name" value="ABC_transporter-like_CS"/>
</dbReference>
<evidence type="ECO:0000259" key="11">
    <source>
        <dbReference type="PROSITE" id="PS50893"/>
    </source>
</evidence>
<keyword evidence="10" id="KW-0472">Membrane</keyword>
<evidence type="ECO:0000256" key="7">
    <source>
        <dbReference type="ARBA" id="ARBA00022741"/>
    </source>
</evidence>
<dbReference type="FunFam" id="3.40.50.300:FF:000127">
    <property type="entry name" value="Ribose import ATP-binding protein RbsA"/>
    <property type="match status" value="1"/>
</dbReference>
<keyword evidence="6" id="KW-0677">Repeat</keyword>
<dbReference type="RefSeq" id="WP_146214227.1">
    <property type="nucleotide sequence ID" value="NZ_JBHUHB010000001.1"/>
</dbReference>
<gene>
    <name evidence="12" type="ORF">DFR56_101153</name>
</gene>
<keyword evidence="9" id="KW-1278">Translocase</keyword>
<evidence type="ECO:0000256" key="5">
    <source>
        <dbReference type="ARBA" id="ARBA00022597"/>
    </source>
</evidence>
<dbReference type="GO" id="GO:0005524">
    <property type="term" value="F:ATP binding"/>
    <property type="evidence" value="ECO:0007669"/>
    <property type="project" value="UniProtKB-KW"/>
</dbReference>
<evidence type="ECO:0000313" key="13">
    <source>
        <dbReference type="Proteomes" id="UP000247978"/>
    </source>
</evidence>
<dbReference type="FunFam" id="3.40.50.300:FF:000126">
    <property type="entry name" value="Galactose/methyl galactoside import ATP-binding protein MglA"/>
    <property type="match status" value="1"/>
</dbReference>
<dbReference type="InterPro" id="IPR027417">
    <property type="entry name" value="P-loop_NTPase"/>
</dbReference>
<keyword evidence="3" id="KW-0813">Transport</keyword>